<proteinExistence type="predicted"/>
<dbReference type="Pfam" id="PF08220">
    <property type="entry name" value="HTH_DeoR"/>
    <property type="match status" value="1"/>
</dbReference>
<dbReference type="GO" id="GO:0003700">
    <property type="term" value="F:DNA-binding transcription factor activity"/>
    <property type="evidence" value="ECO:0007669"/>
    <property type="project" value="InterPro"/>
</dbReference>
<dbReference type="SUPFAM" id="SSF100950">
    <property type="entry name" value="NagB/RpiA/CoA transferase-like"/>
    <property type="match status" value="1"/>
</dbReference>
<name>A0AAP9UD13_CLOBU</name>
<organism evidence="4 5">
    <name type="scientific">Clostridium butyricum</name>
    <dbReference type="NCBI Taxonomy" id="1492"/>
    <lineage>
        <taxon>Bacteria</taxon>
        <taxon>Bacillati</taxon>
        <taxon>Bacillota</taxon>
        <taxon>Clostridia</taxon>
        <taxon>Eubacteriales</taxon>
        <taxon>Clostridiaceae</taxon>
        <taxon>Clostridium</taxon>
    </lineage>
</organism>
<dbReference type="InterPro" id="IPR050313">
    <property type="entry name" value="Carb_Metab_HTH_regulators"/>
</dbReference>
<dbReference type="PANTHER" id="PTHR30363:SF44">
    <property type="entry name" value="AGA OPERON TRANSCRIPTIONAL REPRESSOR-RELATED"/>
    <property type="match status" value="1"/>
</dbReference>
<reference evidence="4 5" key="1">
    <citation type="submission" date="2019-05" db="EMBL/GenBank/DDBJ databases">
        <authorList>
            <person name="Schori C."/>
            <person name="Ahrens C."/>
        </authorList>
    </citation>
    <scope>NUCLEOTIDE SEQUENCE [LARGE SCALE GENOMIC DNA]</scope>
    <source>
        <strain evidence="4 5">DSM 10702</strain>
    </source>
</reference>
<evidence type="ECO:0000259" key="3">
    <source>
        <dbReference type="PROSITE" id="PS51000"/>
    </source>
</evidence>
<dbReference type="SUPFAM" id="SSF46785">
    <property type="entry name" value="Winged helix' DNA-binding domain"/>
    <property type="match status" value="1"/>
</dbReference>
<dbReference type="InterPro" id="IPR014036">
    <property type="entry name" value="DeoR-like_C"/>
</dbReference>
<feature type="domain" description="HTH deoR-type" evidence="3">
    <location>
        <begin position="3"/>
        <end position="58"/>
    </location>
</feature>
<keyword evidence="2" id="KW-0804">Transcription</keyword>
<accession>A0AAP9UD13</accession>
<dbReference type="Gene3D" id="3.40.50.1360">
    <property type="match status" value="1"/>
</dbReference>
<dbReference type="GeneID" id="92942986"/>
<dbReference type="InterPro" id="IPR037171">
    <property type="entry name" value="NagB/RpiA_transferase-like"/>
</dbReference>
<dbReference type="Proteomes" id="UP000515243">
    <property type="component" value="Chromosome 1"/>
</dbReference>
<dbReference type="Pfam" id="PF00455">
    <property type="entry name" value="DeoRC"/>
    <property type="match status" value="1"/>
</dbReference>
<sequence length="255" mass="28645">MYPIERQLEIFELAKVNDVLKLKDLTDKFNISIETLRRDLSVLEKQGKIQKIYGGIKLAETYSGEPLMQNRMENKLEIKEIIGKKCSEFVIEGDCIFLDSGSTTYHIAKNIKNIKNLIVITNSIPIVNELINSDVEVIIIGGKLRHNESSIVAYDYLFNFKTLNISKSFICAGGITLDKGISDYNMDEAITRKKILEISNEVFVAADSSKLGRDVPINICGIDKVNYVITDSSLDSSTESSFKNSPCELIIAYKK</sequence>
<dbReference type="PROSITE" id="PS51000">
    <property type="entry name" value="HTH_DEOR_2"/>
    <property type="match status" value="1"/>
</dbReference>
<dbReference type="SMART" id="SM00420">
    <property type="entry name" value="HTH_DEOR"/>
    <property type="match status" value="1"/>
</dbReference>
<dbReference type="PRINTS" id="PR00037">
    <property type="entry name" value="HTHLACR"/>
</dbReference>
<dbReference type="RefSeq" id="WP_035763221.1">
    <property type="nucleotide sequence ID" value="NZ_AP019716.1"/>
</dbReference>
<evidence type="ECO:0000256" key="2">
    <source>
        <dbReference type="ARBA" id="ARBA00023163"/>
    </source>
</evidence>
<dbReference type="InterPro" id="IPR036390">
    <property type="entry name" value="WH_DNA-bd_sf"/>
</dbReference>
<dbReference type="PANTHER" id="PTHR30363">
    <property type="entry name" value="HTH-TYPE TRANSCRIPTIONAL REGULATOR SRLR-RELATED"/>
    <property type="match status" value="1"/>
</dbReference>
<dbReference type="InterPro" id="IPR001034">
    <property type="entry name" value="DeoR_HTH"/>
</dbReference>
<keyword evidence="1" id="KW-0805">Transcription regulation</keyword>
<dbReference type="AlphaFoldDB" id="A0AAP9UD13"/>
<gene>
    <name evidence="4" type="ORF">FF104_02475</name>
</gene>
<dbReference type="EMBL" id="CP040626">
    <property type="protein sequence ID" value="QMW89846.1"/>
    <property type="molecule type" value="Genomic_DNA"/>
</dbReference>
<dbReference type="SMART" id="SM01134">
    <property type="entry name" value="DeoRC"/>
    <property type="match status" value="1"/>
</dbReference>
<evidence type="ECO:0000256" key="1">
    <source>
        <dbReference type="ARBA" id="ARBA00023015"/>
    </source>
</evidence>
<evidence type="ECO:0000313" key="5">
    <source>
        <dbReference type="Proteomes" id="UP000515243"/>
    </source>
</evidence>
<protein>
    <submittedName>
        <fullName evidence="4">DeoR/GlpR transcriptional regulator</fullName>
    </submittedName>
</protein>
<evidence type="ECO:0000313" key="4">
    <source>
        <dbReference type="EMBL" id="QMW89846.1"/>
    </source>
</evidence>